<dbReference type="OrthoDB" id="5074640at2"/>
<name>A0A4S2D5E6_9MICO</name>
<dbReference type="RefSeq" id="WP_051039565.1">
    <property type="nucleotide sequence ID" value="NZ_CP158846.1"/>
</dbReference>
<sequence length="70" mass="7774">MTERVAERVKRLLHEHPDAEVRFTAAVTGDSYLFSMSSGRPAIFVHPLHEQLVTDLRRAHAAHVAPTATA</sequence>
<protein>
    <submittedName>
        <fullName evidence="1">Chemotaxis protein CheY</fullName>
    </submittedName>
</protein>
<reference evidence="1 2" key="1">
    <citation type="submission" date="2019-04" db="EMBL/GenBank/DDBJ databases">
        <title>Microbes associate with the intestines of laboratory mice.</title>
        <authorList>
            <person name="Navarre W."/>
            <person name="Wong E."/>
            <person name="Huang K."/>
            <person name="Tropini C."/>
            <person name="Ng K."/>
            <person name="Yu B."/>
        </authorList>
    </citation>
    <scope>NUCLEOTIDE SEQUENCE [LARGE SCALE GENOMIC DNA]</scope>
    <source>
        <strain evidence="1 2">NM46_B2-13</strain>
    </source>
</reference>
<gene>
    <name evidence="1" type="ORF">E5344_10965</name>
</gene>
<proteinExistence type="predicted"/>
<evidence type="ECO:0000313" key="2">
    <source>
        <dbReference type="Proteomes" id="UP000309893"/>
    </source>
</evidence>
<dbReference type="AlphaFoldDB" id="A0A4S2D5E6"/>
<accession>A0A4S2D5E6</accession>
<dbReference type="Proteomes" id="UP000309893">
    <property type="component" value="Unassembled WGS sequence"/>
</dbReference>
<organism evidence="1 2">
    <name type="scientific">Microbacterium laevaniformans</name>
    <dbReference type="NCBI Taxonomy" id="36807"/>
    <lineage>
        <taxon>Bacteria</taxon>
        <taxon>Bacillati</taxon>
        <taxon>Actinomycetota</taxon>
        <taxon>Actinomycetes</taxon>
        <taxon>Micrococcales</taxon>
        <taxon>Microbacteriaceae</taxon>
        <taxon>Microbacterium</taxon>
    </lineage>
</organism>
<evidence type="ECO:0000313" key="1">
    <source>
        <dbReference type="EMBL" id="TGY36282.1"/>
    </source>
</evidence>
<comment type="caution">
    <text evidence="1">The sequence shown here is derived from an EMBL/GenBank/DDBJ whole genome shotgun (WGS) entry which is preliminary data.</text>
</comment>
<dbReference type="EMBL" id="SRYO01000006">
    <property type="protein sequence ID" value="TGY36282.1"/>
    <property type="molecule type" value="Genomic_DNA"/>
</dbReference>